<sequence>MAGYKNLVYTNAEELMHQESRFKAYENAIHITATNSLKAGMMTSNSDSSLNRWFSGPIISFAELLRFLGDGWSKSKTNLKQFTLISKALRERSEPISVEERELFAAIDKNQELILKTIRLLSESGYTSASVRQRLIGAEVKRQEELFLDLWENVEQDQAFQCIHQWFAKIQQSPEIVFRDTLVELFNSLMGDPKKRTAANILPGKSAAKLVSERMVIREKCTLVLHGFYFLVPIQKRLFDILSERFDIIHVINYQSNYKHGFQTVERFLNIDGNNFEKVLDSPYSVNYHAKELLLAINGQFIANKLVKNEQNLEKINYLEFHTLQQLRRYTQNYDERYVSPRAIQVADFLTTAEQTNHQKLSEHPLGRFLVNIHRINKRKFNVATGEFIDNGNITFDLLRELFNSGYLYVKGINAQSAMRTLDMLQEISKTFTTFDDWYDGLAEIIELKQEAESKLKPGHSYKSKDHQMYSFYHEAIGYFYCTKEDLRFVRSAITKIKQLFELLFKGNEINIKQYIEILEGHIEQEIIPVISDQLDKKIAENIIAALDELKDDSLDKMDRQDLVQGLQYFLAQKPDLEDEYEMELYGQQDQNNLNIINSLLNSDGLQFEDNRVIHFTMMDNEAFPTQQPLNSWPISHDSFNILCDHNNYLNQLKMRKELEVEIACYQFYLIMTNAVKINFSIVRRLDEQKHLKRCFYLNFLSLIQWSYKQLNTLLQKRIETNYQTETITFEEQKYDIMPSQMFNRCPKRFVYTFLLDRRPVFHDVFHEPFLFQQLVEYDYGIRKKTQKLTLYRDWFPHWSETKKDIYEATAMDYMDKNPYTGTIHFTVVDGWKYWDIRMGLNLFGSRSEGENTKGRQDPLTENHFVKSGDHCKYCPYQRICTDSMLYK</sequence>
<name>A0A2S0JWW3_LYSSH</name>
<reference evidence="2 4" key="2">
    <citation type="submission" date="2018-06" db="EMBL/GenBank/DDBJ databases">
        <authorList>
            <consortium name="Pathogen Informatics"/>
            <person name="Doyle S."/>
        </authorList>
    </citation>
    <scope>NUCLEOTIDE SEQUENCE [LARGE SCALE GENOMIC DNA]</scope>
    <source>
        <strain evidence="2 4">NCTC10338</strain>
    </source>
</reference>
<dbReference type="AlphaFoldDB" id="A0A2S0JWW3"/>
<dbReference type="EMBL" id="CP019980">
    <property type="protein sequence ID" value="AVK95633.1"/>
    <property type="molecule type" value="Genomic_DNA"/>
</dbReference>
<evidence type="ECO:0008006" key="5">
    <source>
        <dbReference type="Google" id="ProtNLM"/>
    </source>
</evidence>
<dbReference type="EMBL" id="UFSZ01000001">
    <property type="protein sequence ID" value="SUV18646.1"/>
    <property type="molecule type" value="Genomic_DNA"/>
</dbReference>
<evidence type="ECO:0000313" key="4">
    <source>
        <dbReference type="Proteomes" id="UP000255295"/>
    </source>
</evidence>
<evidence type="ECO:0000313" key="2">
    <source>
        <dbReference type="EMBL" id="SUV18646.1"/>
    </source>
</evidence>
<proteinExistence type="predicted"/>
<gene>
    <name evidence="1" type="ORF">LS41612_04765</name>
    <name evidence="2" type="ORF">NCTC10338_03823</name>
</gene>
<organism evidence="1 3">
    <name type="scientific">Lysinibacillus sphaericus</name>
    <name type="common">Bacillus sphaericus</name>
    <dbReference type="NCBI Taxonomy" id="1421"/>
    <lineage>
        <taxon>Bacteria</taxon>
        <taxon>Bacillati</taxon>
        <taxon>Bacillota</taxon>
        <taxon>Bacilli</taxon>
        <taxon>Bacillales</taxon>
        <taxon>Bacillaceae</taxon>
        <taxon>Lysinibacillus</taxon>
    </lineage>
</organism>
<evidence type="ECO:0000313" key="3">
    <source>
        <dbReference type="Proteomes" id="UP000238825"/>
    </source>
</evidence>
<dbReference type="GeneID" id="48275499"/>
<protein>
    <recommendedName>
        <fullName evidence="5">PD-(D/E)XK endonuclease-like domain-containing protein</fullName>
    </recommendedName>
</protein>
<evidence type="ECO:0000313" key="1">
    <source>
        <dbReference type="EMBL" id="AVK95633.1"/>
    </source>
</evidence>
<reference evidence="1 3" key="1">
    <citation type="submission" date="2017-03" db="EMBL/GenBank/DDBJ databases">
        <title>The whole genome sequencing and assembly of Lysinibacillus sphaericus DSM 28T strain.</title>
        <authorList>
            <person name="Lee Y.-J."/>
            <person name="Yi H."/>
            <person name="Bahn Y.-S."/>
            <person name="Kim J.F."/>
            <person name="Lee D.-W."/>
        </authorList>
    </citation>
    <scope>NUCLEOTIDE SEQUENCE [LARGE SCALE GENOMIC DNA]</scope>
    <source>
        <strain evidence="1 3">DSM 28</strain>
    </source>
</reference>
<dbReference type="RefSeq" id="WP_024364170.1">
    <property type="nucleotide sequence ID" value="NZ_BJNS01000021.1"/>
</dbReference>
<dbReference type="Proteomes" id="UP000255295">
    <property type="component" value="Unassembled WGS sequence"/>
</dbReference>
<accession>A0A2S0JWW3</accession>
<dbReference type="Proteomes" id="UP000238825">
    <property type="component" value="Chromosome"/>
</dbReference>